<name>A0ABU3SZ26_9ALTE</name>
<dbReference type="EMBL" id="JAWDIO010000002">
    <property type="protein sequence ID" value="MDU0355250.1"/>
    <property type="molecule type" value="Genomic_DNA"/>
</dbReference>
<dbReference type="InterPro" id="IPR000182">
    <property type="entry name" value="GNAT_dom"/>
</dbReference>
<feature type="domain" description="N-acetyltransferase" evidence="1">
    <location>
        <begin position="23"/>
        <end position="175"/>
    </location>
</feature>
<dbReference type="SUPFAM" id="SSF55729">
    <property type="entry name" value="Acyl-CoA N-acyltransferases (Nat)"/>
    <property type="match status" value="1"/>
</dbReference>
<dbReference type="RefSeq" id="WP_316026797.1">
    <property type="nucleotide sequence ID" value="NZ_JAWDIO010000002.1"/>
</dbReference>
<keyword evidence="2" id="KW-0808">Transferase</keyword>
<evidence type="ECO:0000259" key="1">
    <source>
        <dbReference type="PROSITE" id="PS51186"/>
    </source>
</evidence>
<organism evidence="2 3">
    <name type="scientific">Paraglaciecola aquimarina</name>
    <dbReference type="NCBI Taxonomy" id="1235557"/>
    <lineage>
        <taxon>Bacteria</taxon>
        <taxon>Pseudomonadati</taxon>
        <taxon>Pseudomonadota</taxon>
        <taxon>Gammaproteobacteria</taxon>
        <taxon>Alteromonadales</taxon>
        <taxon>Alteromonadaceae</taxon>
        <taxon>Paraglaciecola</taxon>
    </lineage>
</organism>
<reference evidence="2 3" key="1">
    <citation type="submission" date="2023-10" db="EMBL/GenBank/DDBJ databases">
        <title>Glaciecola aquimarina strain GGW-M5 nov., isolated from a coastal seawater.</title>
        <authorList>
            <person name="Bayburt H."/>
            <person name="Kim J.M."/>
            <person name="Choi B.J."/>
            <person name="Jeon C.O."/>
        </authorList>
    </citation>
    <scope>NUCLEOTIDE SEQUENCE [LARGE SCALE GENOMIC DNA]</scope>
    <source>
        <strain evidence="2 3">KCTC 32108</strain>
    </source>
</reference>
<gene>
    <name evidence="2" type="ORF">RS130_16265</name>
</gene>
<dbReference type="PANTHER" id="PTHR43441:SF12">
    <property type="entry name" value="RIBOSOMAL N-ACETYLTRANSFERASE YDAF-RELATED"/>
    <property type="match status" value="1"/>
</dbReference>
<dbReference type="PANTHER" id="PTHR43441">
    <property type="entry name" value="RIBOSOMAL-PROTEIN-SERINE ACETYLTRANSFERASE"/>
    <property type="match status" value="1"/>
</dbReference>
<proteinExistence type="predicted"/>
<dbReference type="EC" id="2.-.-.-" evidence="2"/>
<evidence type="ECO:0000313" key="2">
    <source>
        <dbReference type="EMBL" id="MDU0355250.1"/>
    </source>
</evidence>
<dbReference type="Gene3D" id="3.40.630.30">
    <property type="match status" value="1"/>
</dbReference>
<dbReference type="InterPro" id="IPR051908">
    <property type="entry name" value="Ribosomal_N-acetyltransferase"/>
</dbReference>
<dbReference type="PROSITE" id="PS51186">
    <property type="entry name" value="GNAT"/>
    <property type="match status" value="1"/>
</dbReference>
<protein>
    <submittedName>
        <fullName evidence="2">GNAT family protein</fullName>
        <ecNumber evidence="2">2.-.-.-</ecNumber>
    </submittedName>
</protein>
<keyword evidence="3" id="KW-1185">Reference proteome</keyword>
<sequence>MKISVSADITIRLLLPSDDSQLFSLLEANRSDLKQWLPWLDLVTNLSQTQTFIETAIYQHCHSEASNFAIFYQHELVGLAGFNTFDFQNKFASLGYWLAKNHRGRGIISQVVVKLLDYGFSDLALHKIEIKCAQGNTKSEAIAKRLGFVYEGRFRQCEWLYDHYVDHLVYSILFEEYCTRRTSLQQMV</sequence>
<dbReference type="InterPro" id="IPR016181">
    <property type="entry name" value="Acyl_CoA_acyltransferase"/>
</dbReference>
<dbReference type="Pfam" id="PF13302">
    <property type="entry name" value="Acetyltransf_3"/>
    <property type="match status" value="1"/>
</dbReference>
<comment type="caution">
    <text evidence="2">The sequence shown here is derived from an EMBL/GenBank/DDBJ whole genome shotgun (WGS) entry which is preliminary data.</text>
</comment>
<accession>A0ABU3SZ26</accession>
<dbReference type="Proteomes" id="UP001247805">
    <property type="component" value="Unassembled WGS sequence"/>
</dbReference>
<evidence type="ECO:0000313" key="3">
    <source>
        <dbReference type="Proteomes" id="UP001247805"/>
    </source>
</evidence>
<dbReference type="GO" id="GO:0016740">
    <property type="term" value="F:transferase activity"/>
    <property type="evidence" value="ECO:0007669"/>
    <property type="project" value="UniProtKB-KW"/>
</dbReference>